<dbReference type="EMBL" id="VLLF01000002">
    <property type="protein sequence ID" value="TWI90492.1"/>
    <property type="molecule type" value="Genomic_DNA"/>
</dbReference>
<protein>
    <submittedName>
        <fullName evidence="1">Uncharacterized protein</fullName>
    </submittedName>
</protein>
<keyword evidence="2" id="KW-1185">Reference proteome</keyword>
<accession>A0A562TA54</accession>
<evidence type="ECO:0000313" key="2">
    <source>
        <dbReference type="Proteomes" id="UP000320593"/>
    </source>
</evidence>
<name>A0A562TA54_9HYPH</name>
<dbReference type="Proteomes" id="UP000320593">
    <property type="component" value="Unassembled WGS sequence"/>
</dbReference>
<sequence>MLVPGFWFCTGRAGKCLWLRLCPRCSGGLNRSAASFIGLQGGAATGIPTLFFVKTALRDEISSFLRIKDFAIENIISHMCSNLKSSVFLTHEMRDELSQFIQLGKDFVMKAESLVVRSGMSLRG</sequence>
<comment type="caution">
    <text evidence="1">The sequence shown here is derived from an EMBL/GenBank/DDBJ whole genome shotgun (WGS) entry which is preliminary data.</text>
</comment>
<dbReference type="AlphaFoldDB" id="A0A562TA54"/>
<organism evidence="1 2">
    <name type="scientific">Roseibium hamelinense</name>
    <dbReference type="NCBI Taxonomy" id="150831"/>
    <lineage>
        <taxon>Bacteria</taxon>
        <taxon>Pseudomonadati</taxon>
        <taxon>Pseudomonadota</taxon>
        <taxon>Alphaproteobacteria</taxon>
        <taxon>Hyphomicrobiales</taxon>
        <taxon>Stappiaceae</taxon>
        <taxon>Roseibium</taxon>
    </lineage>
</organism>
<reference evidence="1 2" key="1">
    <citation type="submission" date="2019-07" db="EMBL/GenBank/DDBJ databases">
        <title>Genomic Encyclopedia of Archaeal and Bacterial Type Strains, Phase II (KMG-II): from individual species to whole genera.</title>
        <authorList>
            <person name="Goeker M."/>
        </authorList>
    </citation>
    <scope>NUCLEOTIDE SEQUENCE [LARGE SCALE GENOMIC DNA]</scope>
    <source>
        <strain evidence="1 2">ATCC BAA-252</strain>
    </source>
</reference>
<gene>
    <name evidence="1" type="ORF">JM93_01474</name>
</gene>
<proteinExistence type="predicted"/>
<evidence type="ECO:0000313" key="1">
    <source>
        <dbReference type="EMBL" id="TWI90492.1"/>
    </source>
</evidence>